<evidence type="ECO:0000256" key="6">
    <source>
        <dbReference type="ARBA" id="ARBA00030388"/>
    </source>
</evidence>
<keyword evidence="5" id="KW-0378">Hydrolase</keyword>
<dbReference type="Gene3D" id="3.30.2310.20">
    <property type="entry name" value="RelE-like"/>
    <property type="match status" value="1"/>
</dbReference>
<dbReference type="PANTHER" id="PTHR38039:SF1">
    <property type="entry name" value="TOXIN YOEB"/>
    <property type="match status" value="1"/>
</dbReference>
<dbReference type="InterPro" id="IPR035093">
    <property type="entry name" value="RelE/ParE_toxin_dom_sf"/>
</dbReference>
<dbReference type="KEGG" id="muh:HYN43_026760"/>
<dbReference type="EMBL" id="CP032869">
    <property type="protein sequence ID" value="AYL98652.1"/>
    <property type="molecule type" value="Genomic_DNA"/>
</dbReference>
<reference evidence="7 8" key="1">
    <citation type="submission" date="2018-10" db="EMBL/GenBank/DDBJ databases">
        <title>Genome sequencing of Mucilaginibacter sp. HYN0043.</title>
        <authorList>
            <person name="Kim M."/>
            <person name="Yi H."/>
        </authorList>
    </citation>
    <scope>NUCLEOTIDE SEQUENCE [LARGE SCALE GENOMIC DNA]</scope>
    <source>
        <strain evidence="7 8">HYN0043</strain>
    </source>
</reference>
<dbReference type="GO" id="GO:0004519">
    <property type="term" value="F:endonuclease activity"/>
    <property type="evidence" value="ECO:0007669"/>
    <property type="project" value="UniProtKB-KW"/>
</dbReference>
<evidence type="ECO:0000256" key="5">
    <source>
        <dbReference type="ARBA" id="ARBA00022801"/>
    </source>
</evidence>
<dbReference type="PANTHER" id="PTHR38039">
    <property type="entry name" value="TOXIN YOEB"/>
    <property type="match status" value="1"/>
</dbReference>
<keyword evidence="8" id="KW-1185">Reference proteome</keyword>
<dbReference type="NCBIfam" id="TIGR02116">
    <property type="entry name" value="toxin_Txe_YoeB"/>
    <property type="match status" value="1"/>
</dbReference>
<dbReference type="Proteomes" id="UP000270046">
    <property type="component" value="Chromosome"/>
</dbReference>
<gene>
    <name evidence="7" type="ORF">HYN43_026760</name>
</gene>
<dbReference type="GO" id="GO:0006401">
    <property type="term" value="P:RNA catabolic process"/>
    <property type="evidence" value="ECO:0007669"/>
    <property type="project" value="InterPro"/>
</dbReference>
<evidence type="ECO:0000313" key="8">
    <source>
        <dbReference type="Proteomes" id="UP000270046"/>
    </source>
</evidence>
<accession>A0A494W5T8</accession>
<evidence type="ECO:0000256" key="3">
    <source>
        <dbReference type="ARBA" id="ARBA00022722"/>
    </source>
</evidence>
<name>A0A494W5T8_9SPHI</name>
<dbReference type="SUPFAM" id="SSF143011">
    <property type="entry name" value="RelE-like"/>
    <property type="match status" value="1"/>
</dbReference>
<dbReference type="OrthoDB" id="9801102at2"/>
<keyword evidence="3" id="KW-0540">Nuclease</keyword>
<dbReference type="AlphaFoldDB" id="A0A494W5T8"/>
<dbReference type="GO" id="GO:0016787">
    <property type="term" value="F:hydrolase activity"/>
    <property type="evidence" value="ECO:0007669"/>
    <property type="project" value="UniProtKB-KW"/>
</dbReference>
<comment type="similarity">
    <text evidence="1">Belongs to the YoeB family.</text>
</comment>
<sequence>MKIIFQSPGWEDYLYWQSTDKATLKKINSLIKEIERTPYEGAGKPEPLKHNLAGWWSRRINLEHRLIYRVEGDSVFILQCRYHY</sequence>
<keyword evidence="2" id="KW-1277">Toxin-antitoxin system</keyword>
<evidence type="ECO:0000256" key="2">
    <source>
        <dbReference type="ARBA" id="ARBA00022649"/>
    </source>
</evidence>
<evidence type="ECO:0000256" key="4">
    <source>
        <dbReference type="ARBA" id="ARBA00022759"/>
    </source>
</evidence>
<evidence type="ECO:0000313" key="7">
    <source>
        <dbReference type="EMBL" id="AYL98652.1"/>
    </source>
</evidence>
<evidence type="ECO:0000256" key="1">
    <source>
        <dbReference type="ARBA" id="ARBA00008172"/>
    </source>
</evidence>
<proteinExistence type="inferred from homology"/>
<organism evidence="7 8">
    <name type="scientific">Mucilaginibacter celer</name>
    <dbReference type="NCBI Taxonomy" id="2305508"/>
    <lineage>
        <taxon>Bacteria</taxon>
        <taxon>Pseudomonadati</taxon>
        <taxon>Bacteroidota</taxon>
        <taxon>Sphingobacteriia</taxon>
        <taxon>Sphingobacteriales</taxon>
        <taxon>Sphingobacteriaceae</taxon>
        <taxon>Mucilaginibacter</taxon>
    </lineage>
</organism>
<dbReference type="RefSeq" id="WP_119406924.1">
    <property type="nucleotide sequence ID" value="NZ_CP032869.1"/>
</dbReference>
<dbReference type="Pfam" id="PF06769">
    <property type="entry name" value="YoeB_toxin"/>
    <property type="match status" value="1"/>
</dbReference>
<dbReference type="InterPro" id="IPR009614">
    <property type="entry name" value="YoeB_toxin"/>
</dbReference>
<keyword evidence="4" id="KW-0255">Endonuclease</keyword>
<protein>
    <recommendedName>
        <fullName evidence="6">Putative mRNA interferase YoeB</fullName>
    </recommendedName>
</protein>